<comment type="catalytic activity">
    <reaction evidence="12 13">
        <text>L-threonine + hydrogencarbonate + ATP = L-threonylcarbamoyladenylate + diphosphate + H2O</text>
        <dbReference type="Rhea" id="RHEA:36407"/>
        <dbReference type="ChEBI" id="CHEBI:15377"/>
        <dbReference type="ChEBI" id="CHEBI:17544"/>
        <dbReference type="ChEBI" id="CHEBI:30616"/>
        <dbReference type="ChEBI" id="CHEBI:33019"/>
        <dbReference type="ChEBI" id="CHEBI:57926"/>
        <dbReference type="ChEBI" id="CHEBI:73682"/>
        <dbReference type="EC" id="2.7.7.87"/>
    </reaction>
</comment>
<keyword evidence="7 13" id="KW-0819">tRNA processing</keyword>
<comment type="function">
    <text evidence="13">Required for the formation of a threonylcarbamoyl group on adenosine at position 37 (t(6)A37) in tRNAs that read codons beginning with adenine.</text>
</comment>
<evidence type="ECO:0000256" key="8">
    <source>
        <dbReference type="ARBA" id="ARBA00022695"/>
    </source>
</evidence>
<dbReference type="InterPro" id="IPR005145">
    <property type="entry name" value="Sua5_C"/>
</dbReference>
<keyword evidence="17" id="KW-1185">Reference proteome</keyword>
<reference evidence="16 17" key="1">
    <citation type="submission" date="2015-04" db="EMBL/GenBank/DDBJ databases">
        <title>Taxonomic description and genome sequence of Bacillus campisalis sp. nov., a novel member of the genus Bacillus isolated from solar saltern.</title>
        <authorList>
            <person name="Mathan Kumar R."/>
            <person name="Kaur G."/>
            <person name="Kumar A."/>
            <person name="Singh N.K."/>
            <person name="Kaur N."/>
            <person name="Kumar N."/>
            <person name="Mayilraj S."/>
        </authorList>
    </citation>
    <scope>NUCLEOTIDE SEQUENCE [LARGE SCALE GENOMIC DNA]</scope>
    <source>
        <strain evidence="16 17">SA2-6</strain>
    </source>
</reference>
<feature type="binding site" evidence="14">
    <location>
        <position position="72"/>
    </location>
    <ligand>
        <name>L-threonine</name>
        <dbReference type="ChEBI" id="CHEBI:57926"/>
    </ligand>
</feature>
<dbReference type="GO" id="GO:0005737">
    <property type="term" value="C:cytoplasm"/>
    <property type="evidence" value="ECO:0007669"/>
    <property type="project" value="UniProtKB-SubCell"/>
</dbReference>
<keyword evidence="6 13" id="KW-0808">Transferase</keyword>
<dbReference type="InterPro" id="IPR050156">
    <property type="entry name" value="TC-AMP_synthase_SUA5"/>
</dbReference>
<dbReference type="GO" id="GO:0003725">
    <property type="term" value="F:double-stranded RNA binding"/>
    <property type="evidence" value="ECO:0007669"/>
    <property type="project" value="UniProtKB-UniRule"/>
</dbReference>
<evidence type="ECO:0000256" key="2">
    <source>
        <dbReference type="ARBA" id="ARBA00007663"/>
    </source>
</evidence>
<feature type="binding site" evidence="14">
    <location>
        <position position="63"/>
    </location>
    <ligand>
        <name>ATP</name>
        <dbReference type="ChEBI" id="CHEBI:30616"/>
    </ligand>
</feature>
<dbReference type="PROSITE" id="PS51163">
    <property type="entry name" value="YRDC"/>
    <property type="match status" value="1"/>
</dbReference>
<name>A0A0M2SYB5_9BACI</name>
<feature type="domain" description="YrdC-like" evidence="15">
    <location>
        <begin position="18"/>
        <end position="205"/>
    </location>
</feature>
<evidence type="ECO:0000256" key="7">
    <source>
        <dbReference type="ARBA" id="ARBA00022694"/>
    </source>
</evidence>
<comment type="caution">
    <text evidence="16">The sequence shown here is derived from an EMBL/GenBank/DDBJ whole genome shotgun (WGS) entry which is preliminary data.</text>
</comment>
<organism evidence="16 17">
    <name type="scientific">Mesobacillus campisalis</name>
    <dbReference type="NCBI Taxonomy" id="1408103"/>
    <lineage>
        <taxon>Bacteria</taxon>
        <taxon>Bacillati</taxon>
        <taxon>Bacillota</taxon>
        <taxon>Bacilli</taxon>
        <taxon>Bacillales</taxon>
        <taxon>Bacillaceae</taxon>
        <taxon>Mesobacillus</taxon>
    </lineage>
</organism>
<feature type="binding site" evidence="14">
    <location>
        <position position="123"/>
    </location>
    <ligand>
        <name>ATP</name>
        <dbReference type="ChEBI" id="CHEBI:30616"/>
    </ligand>
</feature>
<feature type="binding site" evidence="14">
    <location>
        <position position="201"/>
    </location>
    <ligand>
        <name>ATP</name>
        <dbReference type="ChEBI" id="CHEBI:30616"/>
    </ligand>
</feature>
<dbReference type="NCBIfam" id="TIGR00057">
    <property type="entry name" value="L-threonylcarbamoyladenylate synthase"/>
    <property type="match status" value="1"/>
</dbReference>
<dbReference type="PANTHER" id="PTHR17490:SF16">
    <property type="entry name" value="THREONYLCARBAMOYL-AMP SYNTHASE"/>
    <property type="match status" value="1"/>
</dbReference>
<dbReference type="SUPFAM" id="SSF55821">
    <property type="entry name" value="YrdC/RibB"/>
    <property type="match status" value="1"/>
</dbReference>
<comment type="subcellular location">
    <subcellularLocation>
        <location evidence="1 13">Cytoplasm</location>
    </subcellularLocation>
</comment>
<keyword evidence="9 13" id="KW-0547">Nucleotide-binding</keyword>
<dbReference type="PATRIC" id="fig|1408103.3.peg.2426"/>
<dbReference type="Gene3D" id="3.40.50.11030">
    <property type="entry name" value="Threonylcarbamoyl-AMP synthase, C-terminal domain"/>
    <property type="match status" value="1"/>
</dbReference>
<accession>A0A0M2SYB5</accession>
<dbReference type="Gene3D" id="3.90.870.10">
    <property type="entry name" value="DHBP synthase"/>
    <property type="match status" value="1"/>
</dbReference>
<evidence type="ECO:0000256" key="11">
    <source>
        <dbReference type="ARBA" id="ARBA00029774"/>
    </source>
</evidence>
<sequence length="351" mass="37369">MKTKMWTVDKSVGNLVTYPQITQAAEMLKQNEVVALPTETVYGLGGNAESDDAVEKIFSAKGRPGDNPLIIHIADEKQLEGFVAEVPEQARKLMKAFWPGPLTLVLEKKEGRLSELATAGLATVAVRMPDHPVALAVIEATGLPIAAPSANLSGRPSPTTARHVADDLEGRIAGIVDGGPTGVGVESTVVDCTAEVPVILRPGGVTREQLEEVVGEVSADPALADPEQAPKSPGMKYRHYAPNAPLYLVDGNAAEIQELVNEKRAQGLKVGVMTTEENAGRYKADSIFACGRRSEPESVAENLYDTLRAFNESSVDIIFGEVFEETGVGAAIMNRLTKASGFPVIGREGRM</sequence>
<protein>
    <recommendedName>
        <fullName evidence="4 13">Threonylcarbamoyl-AMP synthase</fullName>
        <shortName evidence="13">TC-AMP synthase</shortName>
        <ecNumber evidence="3 13">2.7.7.87</ecNumber>
    </recommendedName>
    <alternativeName>
        <fullName evidence="11 13">L-threonylcarbamoyladenylate synthase</fullName>
    </alternativeName>
</protein>
<dbReference type="PANTHER" id="PTHR17490">
    <property type="entry name" value="SUA5"/>
    <property type="match status" value="1"/>
</dbReference>
<feature type="binding site" evidence="14">
    <location>
        <position position="67"/>
    </location>
    <ligand>
        <name>ATP</name>
        <dbReference type="ChEBI" id="CHEBI:30616"/>
    </ligand>
</feature>
<dbReference type="InterPro" id="IPR038385">
    <property type="entry name" value="Sua5/YwlC_C"/>
</dbReference>
<dbReference type="OrthoDB" id="9814580at2"/>
<evidence type="ECO:0000256" key="1">
    <source>
        <dbReference type="ARBA" id="ARBA00004496"/>
    </source>
</evidence>
<keyword evidence="8 13" id="KW-0548">Nucleotidyltransferase</keyword>
<gene>
    <name evidence="16" type="ORF">WQ57_10765</name>
</gene>
<dbReference type="PIRSF" id="PIRSF004930">
    <property type="entry name" value="Tln_factor_SUA5"/>
    <property type="match status" value="1"/>
</dbReference>
<dbReference type="InterPro" id="IPR017945">
    <property type="entry name" value="DHBP_synth_RibB-like_a/b_dom"/>
</dbReference>
<evidence type="ECO:0000256" key="14">
    <source>
        <dbReference type="PIRSR" id="PIRSR004930-1"/>
    </source>
</evidence>
<dbReference type="GO" id="GO:0000049">
    <property type="term" value="F:tRNA binding"/>
    <property type="evidence" value="ECO:0007669"/>
    <property type="project" value="TreeGrafter"/>
</dbReference>
<evidence type="ECO:0000259" key="15">
    <source>
        <dbReference type="PROSITE" id="PS51163"/>
    </source>
</evidence>
<evidence type="ECO:0000256" key="12">
    <source>
        <dbReference type="ARBA" id="ARBA00048366"/>
    </source>
</evidence>
<feature type="binding site" evidence="14">
    <location>
        <position position="127"/>
    </location>
    <ligand>
        <name>L-threonine</name>
        <dbReference type="ChEBI" id="CHEBI:57926"/>
    </ligand>
</feature>
<evidence type="ECO:0000256" key="13">
    <source>
        <dbReference type="PIRNR" id="PIRNR004930"/>
    </source>
</evidence>
<dbReference type="GO" id="GO:0008033">
    <property type="term" value="P:tRNA processing"/>
    <property type="evidence" value="ECO:0007669"/>
    <property type="project" value="UniProtKB-KW"/>
</dbReference>
<evidence type="ECO:0000256" key="6">
    <source>
        <dbReference type="ARBA" id="ARBA00022679"/>
    </source>
</evidence>
<dbReference type="InterPro" id="IPR006070">
    <property type="entry name" value="Sua5-like_dom"/>
</dbReference>
<proteinExistence type="inferred from homology"/>
<keyword evidence="5 13" id="KW-0963">Cytoplasm</keyword>
<evidence type="ECO:0000256" key="4">
    <source>
        <dbReference type="ARBA" id="ARBA00015492"/>
    </source>
</evidence>
<dbReference type="FunFam" id="3.40.50.11030:FF:000001">
    <property type="entry name" value="Threonylcarbamoyl-AMP synthase"/>
    <property type="match status" value="1"/>
</dbReference>
<dbReference type="GO" id="GO:0061710">
    <property type="term" value="F:L-threonylcarbamoyladenylate synthase"/>
    <property type="evidence" value="ECO:0007669"/>
    <property type="project" value="UniProtKB-EC"/>
</dbReference>
<feature type="binding site" evidence="14">
    <location>
        <position position="157"/>
    </location>
    <ligand>
        <name>ATP</name>
        <dbReference type="ChEBI" id="CHEBI:30616"/>
    </ligand>
</feature>
<dbReference type="GO" id="GO:0005524">
    <property type="term" value="F:ATP binding"/>
    <property type="evidence" value="ECO:0007669"/>
    <property type="project" value="UniProtKB-UniRule"/>
</dbReference>
<evidence type="ECO:0000313" key="16">
    <source>
        <dbReference type="EMBL" id="KKK37962.1"/>
    </source>
</evidence>
<feature type="binding site" evidence="14">
    <location>
        <position position="149"/>
    </location>
    <ligand>
        <name>ATP</name>
        <dbReference type="ChEBI" id="CHEBI:30616"/>
    </ligand>
</feature>
<evidence type="ECO:0000256" key="3">
    <source>
        <dbReference type="ARBA" id="ARBA00012584"/>
    </source>
</evidence>
<evidence type="ECO:0000313" key="17">
    <source>
        <dbReference type="Proteomes" id="UP000034166"/>
    </source>
</evidence>
<feature type="binding site" evidence="14">
    <location>
        <position position="40"/>
    </location>
    <ligand>
        <name>L-threonine</name>
        <dbReference type="ChEBI" id="CHEBI:57926"/>
    </ligand>
</feature>
<dbReference type="FunFam" id="3.90.870.10:FF:000008">
    <property type="entry name" value="Threonylcarbamoyl-AMP synthase"/>
    <property type="match status" value="1"/>
</dbReference>
<dbReference type="GO" id="GO:0006450">
    <property type="term" value="P:regulation of translational fidelity"/>
    <property type="evidence" value="ECO:0007669"/>
    <property type="project" value="TreeGrafter"/>
</dbReference>
<evidence type="ECO:0000256" key="10">
    <source>
        <dbReference type="ARBA" id="ARBA00022840"/>
    </source>
</evidence>
<dbReference type="EMBL" id="LAYY01000010">
    <property type="protein sequence ID" value="KKK37962.1"/>
    <property type="molecule type" value="Genomic_DNA"/>
</dbReference>
<evidence type="ECO:0000256" key="9">
    <source>
        <dbReference type="ARBA" id="ARBA00022741"/>
    </source>
</evidence>
<feature type="binding site" evidence="14">
    <location>
        <position position="240"/>
    </location>
    <ligand>
        <name>ATP</name>
        <dbReference type="ChEBI" id="CHEBI:30616"/>
    </ligand>
</feature>
<dbReference type="InterPro" id="IPR010923">
    <property type="entry name" value="T(6)A37_SUA5"/>
</dbReference>
<dbReference type="Proteomes" id="UP000034166">
    <property type="component" value="Unassembled WGS sequence"/>
</dbReference>
<dbReference type="EC" id="2.7.7.87" evidence="3 13"/>
<dbReference type="Pfam" id="PF03481">
    <property type="entry name" value="Sua5_C"/>
    <property type="match status" value="1"/>
</dbReference>
<evidence type="ECO:0000256" key="5">
    <source>
        <dbReference type="ARBA" id="ARBA00022490"/>
    </source>
</evidence>
<feature type="binding site" evidence="14">
    <location>
        <position position="187"/>
    </location>
    <ligand>
        <name>L-threonine</name>
        <dbReference type="ChEBI" id="CHEBI:57926"/>
    </ligand>
</feature>
<feature type="binding site" evidence="14">
    <location>
        <position position="147"/>
    </location>
    <ligand>
        <name>L-threonine</name>
        <dbReference type="ChEBI" id="CHEBI:57926"/>
    </ligand>
</feature>
<dbReference type="AlphaFoldDB" id="A0A0M2SYB5"/>
<dbReference type="RefSeq" id="WP_046523774.1">
    <property type="nucleotide sequence ID" value="NZ_LAYY01000010.1"/>
</dbReference>
<dbReference type="Pfam" id="PF01300">
    <property type="entry name" value="Sua5_yciO_yrdC"/>
    <property type="match status" value="1"/>
</dbReference>
<comment type="similarity">
    <text evidence="2 13">Belongs to the SUA5 family.</text>
</comment>
<keyword evidence="10 13" id="KW-0067">ATP-binding</keyword>